<dbReference type="Proteomes" id="UP000029444">
    <property type="component" value="Unassembled WGS sequence"/>
</dbReference>
<organism evidence="2 3">
    <name type="scientific">Alcanivorax nanhaiticus</name>
    <dbReference type="NCBI Taxonomy" id="1177154"/>
    <lineage>
        <taxon>Bacteria</taxon>
        <taxon>Pseudomonadati</taxon>
        <taxon>Pseudomonadota</taxon>
        <taxon>Gammaproteobacteria</taxon>
        <taxon>Oceanospirillales</taxon>
        <taxon>Alcanivoracaceae</taxon>
        <taxon>Alcanivorax</taxon>
    </lineage>
</organism>
<reference evidence="2 3" key="1">
    <citation type="submission" date="2012-09" db="EMBL/GenBank/DDBJ databases">
        <title>Genome Sequence of alkane-degrading Bacterium Alcanivorax sp. 19-m-6.</title>
        <authorList>
            <person name="Lai Q."/>
            <person name="Shao Z."/>
        </authorList>
    </citation>
    <scope>NUCLEOTIDE SEQUENCE [LARGE SCALE GENOMIC DNA]</scope>
    <source>
        <strain evidence="2 3">19-m-6</strain>
    </source>
</reference>
<evidence type="ECO:0000313" key="2">
    <source>
        <dbReference type="EMBL" id="KGD66483.1"/>
    </source>
</evidence>
<dbReference type="PATRIC" id="fig|1177154.3.peg.151"/>
<dbReference type="eggNOG" id="ENOG502Z8BV">
    <property type="taxonomic scope" value="Bacteria"/>
</dbReference>
<dbReference type="InterPro" id="IPR037473">
    <property type="entry name" value="Lcp-like"/>
</dbReference>
<comment type="caution">
    <text evidence="2">The sequence shown here is derived from an EMBL/GenBank/DDBJ whole genome shotgun (WGS) entry which is preliminary data.</text>
</comment>
<dbReference type="RefSeq" id="WP_035229420.1">
    <property type="nucleotide sequence ID" value="NZ_ARXV01000001.1"/>
</dbReference>
<keyword evidence="3" id="KW-1185">Reference proteome</keyword>
<dbReference type="PANTHER" id="PTHR37539">
    <property type="entry name" value="SECRETED PROTEIN-RELATED"/>
    <property type="match status" value="1"/>
</dbReference>
<name>A0A095TVR3_9GAMM</name>
<dbReference type="Pfam" id="PF09995">
    <property type="entry name" value="MPAB_Lcp_cat"/>
    <property type="match status" value="1"/>
</dbReference>
<protein>
    <recommendedName>
        <fullName evidence="1">ER-bound oxygenase mpaB/mpaB'/Rubber oxygenase catalytic domain-containing protein</fullName>
    </recommendedName>
</protein>
<gene>
    <name evidence="2" type="ORF">Y5S_00150</name>
</gene>
<dbReference type="EMBL" id="ARXV01000001">
    <property type="protein sequence ID" value="KGD66483.1"/>
    <property type="molecule type" value="Genomic_DNA"/>
</dbReference>
<dbReference type="PANTHER" id="PTHR37539:SF1">
    <property type="entry name" value="ER-BOUND OXYGENASE MPAB_MPAB'_RUBBER OXYGENASE CATALYTIC DOMAIN-CONTAINING PROTEIN"/>
    <property type="match status" value="1"/>
</dbReference>
<feature type="domain" description="ER-bound oxygenase mpaB/mpaB'/Rubber oxygenase catalytic" evidence="1">
    <location>
        <begin position="167"/>
        <end position="310"/>
    </location>
</feature>
<dbReference type="STRING" id="1177154.Y5S_00150"/>
<evidence type="ECO:0000313" key="3">
    <source>
        <dbReference type="Proteomes" id="UP000029444"/>
    </source>
</evidence>
<dbReference type="AlphaFoldDB" id="A0A095TVR3"/>
<accession>A0A095TVR3</accession>
<dbReference type="GO" id="GO:0016491">
    <property type="term" value="F:oxidoreductase activity"/>
    <property type="evidence" value="ECO:0007669"/>
    <property type="project" value="InterPro"/>
</dbReference>
<dbReference type="InterPro" id="IPR018713">
    <property type="entry name" value="MPAB/Lcp_cat_dom"/>
</dbReference>
<evidence type="ECO:0000259" key="1">
    <source>
        <dbReference type="Pfam" id="PF09995"/>
    </source>
</evidence>
<dbReference type="OrthoDB" id="6072815at2"/>
<sequence>MSKSLDTLWEKVRAQKTRIPSLYGDIDFDATPERFTDDLNVRSTLPSKFAGKYRPAILEDKEKVERARAYTLLGDTVADAYAALMPQYGFRRLITMLKQACDEGLDAVEDAPQELLDFIHAMEHTPDWVDMDLVREGARLSRNQMANLAPWVIRGAFVATFMNKYSGLPMAITGTLANDSVNQRINETSSFFTTATLPGALERFGPGFKAAAMVRLMHSMVRFNILKRSTPDKGGLWDPAVYGIPIPQVDQMPAGTMPAYLTAFKAMRKGRTEFTPNERAIVELSRYQCFLLGLPEELLPANAQDIIDTMLTYSGTLREGYDHQTCGELTRATMSVYRPKDKRLLSKLHNMVERSYSKVFFTEAFLGRKDKTKAREMGVEPHLLDYALFTVGNLFVLPRLTAFRVLQDIPVANKIADRILVKRIKELLVEYGHAEYTTDANQYSDTGQKSAAA</sequence>
<proteinExistence type="predicted"/>